<dbReference type="PANTHER" id="PTHR45842">
    <property type="entry name" value="SYNAPTIC ADHESION-LIKE MOLECULE SALM"/>
    <property type="match status" value="1"/>
</dbReference>
<name>A0A7M5XJX4_9CNID</name>
<evidence type="ECO:0000256" key="1">
    <source>
        <dbReference type="ARBA" id="ARBA00022614"/>
    </source>
</evidence>
<dbReference type="SMART" id="SM00369">
    <property type="entry name" value="LRR_TYP"/>
    <property type="match status" value="2"/>
</dbReference>
<keyword evidence="5" id="KW-0812">Transmembrane</keyword>
<feature type="signal peptide" evidence="6">
    <location>
        <begin position="1"/>
        <end position="23"/>
    </location>
</feature>
<organism evidence="7 8">
    <name type="scientific">Clytia hemisphaerica</name>
    <dbReference type="NCBI Taxonomy" id="252671"/>
    <lineage>
        <taxon>Eukaryota</taxon>
        <taxon>Metazoa</taxon>
        <taxon>Cnidaria</taxon>
        <taxon>Hydrozoa</taxon>
        <taxon>Hydroidolina</taxon>
        <taxon>Leptothecata</taxon>
        <taxon>Obeliida</taxon>
        <taxon>Clytiidae</taxon>
        <taxon>Clytia</taxon>
    </lineage>
</organism>
<feature type="transmembrane region" description="Helical" evidence="5">
    <location>
        <begin position="306"/>
        <end position="330"/>
    </location>
</feature>
<dbReference type="Pfam" id="PF13855">
    <property type="entry name" value="LRR_8"/>
    <property type="match status" value="1"/>
</dbReference>
<keyword evidence="3" id="KW-0677">Repeat</keyword>
<dbReference type="SUPFAM" id="SSF52058">
    <property type="entry name" value="L domain-like"/>
    <property type="match status" value="1"/>
</dbReference>
<evidence type="ECO:0000256" key="4">
    <source>
        <dbReference type="ARBA" id="ARBA00023180"/>
    </source>
</evidence>
<evidence type="ECO:0000256" key="2">
    <source>
        <dbReference type="ARBA" id="ARBA00022729"/>
    </source>
</evidence>
<dbReference type="PANTHER" id="PTHR45842:SF12">
    <property type="entry name" value="KEKKON 5, ISOFORM A"/>
    <property type="match status" value="1"/>
</dbReference>
<evidence type="ECO:0000313" key="7">
    <source>
        <dbReference type="EnsemblMetazoa" id="CLYHEMP024599.1"/>
    </source>
</evidence>
<dbReference type="EnsemblMetazoa" id="CLYHEMT024599.2">
    <property type="protein sequence ID" value="CLYHEMP024599.2"/>
    <property type="gene ID" value="CLYHEMG024599"/>
</dbReference>
<feature type="chain" id="PRO_5036206801" evidence="6">
    <location>
        <begin position="24"/>
        <end position="353"/>
    </location>
</feature>
<sequence>MSNSSILLVQLSFVLLLMNKSKSQCPVVCYGCFGKMALCDIRRIEFIPKDFNENITQLNLAGNIIRTITKDDLPDLPNLEILDLSSNWINYIEDGAFSKYPKLNDLNLGTNQLRRITNKTFAGLPMLDKLNLGDQFLQNGASLCIDDNAFANITYFEYLFIRGNNLKQITKYTLAGVSIRYLNLEDQDIMKFLPGAFDSLTSDSTVYFNRITDRLCCCESQRAINNTLVTFDCVKNGIIHKIGNVTCVNNSYCQESENPTTCTLNTMNINPSPAMDSSVILNQPSIIVGESGRKAETAESECKNNVYTIVFGSLGMIWAITIFVVGYLVYRQRYIQHRERIASETSVDISDWR</sequence>
<evidence type="ECO:0000256" key="5">
    <source>
        <dbReference type="SAM" id="Phobius"/>
    </source>
</evidence>
<accession>A0A7M5XJX4</accession>
<protein>
    <submittedName>
        <fullName evidence="7">Uncharacterized protein</fullName>
    </submittedName>
</protein>
<keyword evidence="4" id="KW-0325">Glycoprotein</keyword>
<dbReference type="InterPro" id="IPR001611">
    <property type="entry name" value="Leu-rich_rpt"/>
</dbReference>
<dbReference type="OrthoDB" id="676979at2759"/>
<dbReference type="Gene3D" id="3.80.10.10">
    <property type="entry name" value="Ribonuclease Inhibitor"/>
    <property type="match status" value="2"/>
</dbReference>
<keyword evidence="5" id="KW-0472">Membrane</keyword>
<evidence type="ECO:0000256" key="6">
    <source>
        <dbReference type="SAM" id="SignalP"/>
    </source>
</evidence>
<keyword evidence="1" id="KW-0433">Leucine-rich repeat</keyword>
<dbReference type="InterPro" id="IPR032675">
    <property type="entry name" value="LRR_dom_sf"/>
</dbReference>
<keyword evidence="8" id="KW-1185">Reference proteome</keyword>
<dbReference type="InterPro" id="IPR050467">
    <property type="entry name" value="LRFN"/>
</dbReference>
<evidence type="ECO:0000256" key="3">
    <source>
        <dbReference type="ARBA" id="ARBA00022737"/>
    </source>
</evidence>
<dbReference type="EnsemblMetazoa" id="CLYHEMT024599.1">
    <property type="protein sequence ID" value="CLYHEMP024599.1"/>
    <property type="gene ID" value="CLYHEMG024599"/>
</dbReference>
<keyword evidence="5" id="KW-1133">Transmembrane helix</keyword>
<dbReference type="InterPro" id="IPR003591">
    <property type="entry name" value="Leu-rich_rpt_typical-subtyp"/>
</dbReference>
<dbReference type="RefSeq" id="XP_066927424.1">
    <property type="nucleotide sequence ID" value="XM_067071323.1"/>
</dbReference>
<dbReference type="Proteomes" id="UP000594262">
    <property type="component" value="Unplaced"/>
</dbReference>
<dbReference type="AlphaFoldDB" id="A0A7M5XJX4"/>
<keyword evidence="2 6" id="KW-0732">Signal</keyword>
<evidence type="ECO:0000313" key="8">
    <source>
        <dbReference type="Proteomes" id="UP000594262"/>
    </source>
</evidence>
<reference evidence="7" key="1">
    <citation type="submission" date="2021-01" db="UniProtKB">
        <authorList>
            <consortium name="EnsemblMetazoa"/>
        </authorList>
    </citation>
    <scope>IDENTIFICATION</scope>
</reference>
<dbReference type="GeneID" id="136814903"/>
<proteinExistence type="predicted"/>
<dbReference type="PROSITE" id="PS51450">
    <property type="entry name" value="LRR"/>
    <property type="match status" value="1"/>
</dbReference>